<sequence length="72" mass="7608">MGEITSLWSMPSRAIKASVKPVFCSGIIPTLSKAFAMSCDTIQSVLFSLRASSRIPFIIASGVDVDSSGNPE</sequence>
<evidence type="ECO:0000313" key="2">
    <source>
        <dbReference type="Proteomes" id="UP000615446"/>
    </source>
</evidence>
<accession>A0A8H3R2Q7</accession>
<protein>
    <submittedName>
        <fullName evidence="1">Uncharacterized protein</fullName>
    </submittedName>
</protein>
<organism evidence="1 2">
    <name type="scientific">Rhizophagus clarus</name>
    <dbReference type="NCBI Taxonomy" id="94130"/>
    <lineage>
        <taxon>Eukaryota</taxon>
        <taxon>Fungi</taxon>
        <taxon>Fungi incertae sedis</taxon>
        <taxon>Mucoromycota</taxon>
        <taxon>Glomeromycotina</taxon>
        <taxon>Glomeromycetes</taxon>
        <taxon>Glomerales</taxon>
        <taxon>Glomeraceae</taxon>
        <taxon>Rhizophagus</taxon>
    </lineage>
</organism>
<dbReference type="AlphaFoldDB" id="A0A8H3R2Q7"/>
<evidence type="ECO:0000313" key="1">
    <source>
        <dbReference type="EMBL" id="GET01269.1"/>
    </source>
</evidence>
<name>A0A8H3R2Q7_9GLOM</name>
<proteinExistence type="predicted"/>
<gene>
    <name evidence="1" type="ORF">RCL2_002768800</name>
</gene>
<comment type="caution">
    <text evidence="1">The sequence shown here is derived from an EMBL/GenBank/DDBJ whole genome shotgun (WGS) entry which is preliminary data.</text>
</comment>
<reference evidence="1" key="1">
    <citation type="submission" date="2019-10" db="EMBL/GenBank/DDBJ databases">
        <title>Conservation and host-specific expression of non-tandemly repeated heterogenous ribosome RNA gene in arbuscular mycorrhizal fungi.</title>
        <authorList>
            <person name="Maeda T."/>
            <person name="Kobayashi Y."/>
            <person name="Nakagawa T."/>
            <person name="Ezawa T."/>
            <person name="Yamaguchi K."/>
            <person name="Bino T."/>
            <person name="Nishimoto Y."/>
            <person name="Shigenobu S."/>
            <person name="Kawaguchi M."/>
        </authorList>
    </citation>
    <scope>NUCLEOTIDE SEQUENCE</scope>
    <source>
        <strain evidence="1">HR1</strain>
    </source>
</reference>
<dbReference type="EMBL" id="BLAL01000298">
    <property type="protein sequence ID" value="GET01269.1"/>
    <property type="molecule type" value="Genomic_DNA"/>
</dbReference>
<dbReference type="Proteomes" id="UP000615446">
    <property type="component" value="Unassembled WGS sequence"/>
</dbReference>